<keyword evidence="1 4" id="KW-0328">Glycosyltransferase</keyword>
<dbReference type="InterPro" id="IPR000836">
    <property type="entry name" value="PRTase_dom"/>
</dbReference>
<gene>
    <name evidence="4" type="ORF">BK742_19760</name>
</gene>
<dbReference type="EMBL" id="NFDL01000080">
    <property type="protein sequence ID" value="OTY40662.1"/>
    <property type="molecule type" value="Genomic_DNA"/>
</dbReference>
<organism evidence="4 5">
    <name type="scientific">Bacillus thuringiensis serovar pingluonsis</name>
    <dbReference type="NCBI Taxonomy" id="180881"/>
    <lineage>
        <taxon>Bacteria</taxon>
        <taxon>Bacillati</taxon>
        <taxon>Bacillota</taxon>
        <taxon>Bacilli</taxon>
        <taxon>Bacillales</taxon>
        <taxon>Bacillaceae</taxon>
        <taxon>Bacillus</taxon>
        <taxon>Bacillus cereus group</taxon>
    </lineage>
</organism>
<protein>
    <submittedName>
        <fullName evidence="4">Phosphoribosyltransferase</fullName>
    </submittedName>
</protein>
<dbReference type="PANTHER" id="PTHR43363:SF1">
    <property type="entry name" value="HYPOXANTHINE-GUANINE PHOSPHORIBOSYLTRANSFERASE"/>
    <property type="match status" value="1"/>
</dbReference>
<comment type="caution">
    <text evidence="4">The sequence shown here is derived from an EMBL/GenBank/DDBJ whole genome shotgun (WGS) entry which is preliminary data.</text>
</comment>
<name>A0A243B930_BACTU</name>
<proteinExistence type="predicted"/>
<reference evidence="4 5" key="1">
    <citation type="submission" date="2016-10" db="EMBL/GenBank/DDBJ databases">
        <title>Comparative genomics of Bacillus thuringiensis reveals a path to pathogens against multiple invertebrate hosts.</title>
        <authorList>
            <person name="Zheng J."/>
            <person name="Gao Q."/>
            <person name="Liu H."/>
            <person name="Peng D."/>
            <person name="Ruan L."/>
            <person name="Sun M."/>
        </authorList>
    </citation>
    <scope>NUCLEOTIDE SEQUENCE [LARGE SCALE GENOMIC DNA]</scope>
    <source>
        <strain evidence="4">BGSC 4BX1</strain>
    </source>
</reference>
<sequence>MNCLELSIRNLEIESKKLATKIEKDFQPDVVIFIAKGSFLIGQTISEYLNLPLLEIQAVRKGNKLKEFIKPIIKIIPKSLKEYLRRKEIQSGVHNQNVDREIYFDMNKHEMKNINKILIVDDSVDTGHTASQVVKYLGNIYPETEIKFASLNYFKDSVKVFRVDYSLYENYILMGPWSNDSKYNKEFIKLYDQWKETNYGEAKD</sequence>
<dbReference type="InterPro" id="IPR029057">
    <property type="entry name" value="PRTase-like"/>
</dbReference>
<dbReference type="RefSeq" id="WP_088120018.1">
    <property type="nucleotide sequence ID" value="NZ_NFDL01000080.1"/>
</dbReference>
<evidence type="ECO:0000256" key="2">
    <source>
        <dbReference type="ARBA" id="ARBA00022679"/>
    </source>
</evidence>
<dbReference type="AlphaFoldDB" id="A0A243B930"/>
<dbReference type="CDD" id="cd06223">
    <property type="entry name" value="PRTases_typeI"/>
    <property type="match status" value="1"/>
</dbReference>
<accession>A0A243B930</accession>
<keyword evidence="2 4" id="KW-0808">Transferase</keyword>
<evidence type="ECO:0000313" key="4">
    <source>
        <dbReference type="EMBL" id="OTY40662.1"/>
    </source>
</evidence>
<evidence type="ECO:0000256" key="1">
    <source>
        <dbReference type="ARBA" id="ARBA00022676"/>
    </source>
</evidence>
<dbReference type="PANTHER" id="PTHR43363">
    <property type="entry name" value="HYPOXANTHINE PHOSPHORIBOSYLTRANSFERASE"/>
    <property type="match status" value="1"/>
</dbReference>
<dbReference type="Gene3D" id="3.40.50.2020">
    <property type="match status" value="1"/>
</dbReference>
<evidence type="ECO:0000259" key="3">
    <source>
        <dbReference type="Pfam" id="PF00156"/>
    </source>
</evidence>
<feature type="domain" description="Phosphoribosyltransferase" evidence="3">
    <location>
        <begin position="8"/>
        <end position="151"/>
    </location>
</feature>
<dbReference type="Proteomes" id="UP000195089">
    <property type="component" value="Unassembled WGS sequence"/>
</dbReference>
<evidence type="ECO:0000313" key="5">
    <source>
        <dbReference type="Proteomes" id="UP000195089"/>
    </source>
</evidence>
<dbReference type="GO" id="GO:0016757">
    <property type="term" value="F:glycosyltransferase activity"/>
    <property type="evidence" value="ECO:0007669"/>
    <property type="project" value="UniProtKB-KW"/>
</dbReference>
<dbReference type="SUPFAM" id="SSF53271">
    <property type="entry name" value="PRTase-like"/>
    <property type="match status" value="1"/>
</dbReference>
<dbReference type="Pfam" id="PF00156">
    <property type="entry name" value="Pribosyltran"/>
    <property type="match status" value="1"/>
</dbReference>